<dbReference type="InterPro" id="IPR011060">
    <property type="entry name" value="RibuloseP-bd_barrel"/>
</dbReference>
<feature type="domain" description="Orotidine 5'-phosphate decarboxylase" evidence="2">
    <location>
        <begin position="1"/>
        <end position="58"/>
    </location>
</feature>
<protein>
    <recommendedName>
        <fullName evidence="2">Orotidine 5'-phosphate decarboxylase domain-containing protein</fullName>
    </recommendedName>
</protein>
<sequence length="59" mass="5935">VAAAVTAASDLGVWMLTVHTQGGIDMMRAAKEAALSGSATPLVVGITVLTSLDHDALQT</sequence>
<feature type="non-terminal residue" evidence="3">
    <location>
        <position position="59"/>
    </location>
</feature>
<organism evidence="3">
    <name type="scientific">marine metagenome</name>
    <dbReference type="NCBI Taxonomy" id="408172"/>
    <lineage>
        <taxon>unclassified sequences</taxon>
        <taxon>metagenomes</taxon>
        <taxon>ecological metagenomes</taxon>
    </lineage>
</organism>
<feature type="non-terminal residue" evidence="3">
    <location>
        <position position="1"/>
    </location>
</feature>
<evidence type="ECO:0000259" key="2">
    <source>
        <dbReference type="Pfam" id="PF00215"/>
    </source>
</evidence>
<gene>
    <name evidence="3" type="ORF">METZ01_LOCUS144363</name>
</gene>
<name>A0A381ZQN7_9ZZZZ</name>
<dbReference type="Gene3D" id="3.20.20.70">
    <property type="entry name" value="Aldolase class I"/>
    <property type="match status" value="1"/>
</dbReference>
<dbReference type="GO" id="GO:0004590">
    <property type="term" value="F:orotidine-5'-phosphate decarboxylase activity"/>
    <property type="evidence" value="ECO:0007669"/>
    <property type="project" value="InterPro"/>
</dbReference>
<dbReference type="InterPro" id="IPR013785">
    <property type="entry name" value="Aldolase_TIM"/>
</dbReference>
<dbReference type="Pfam" id="PF00215">
    <property type="entry name" value="OMPdecase"/>
    <property type="match status" value="1"/>
</dbReference>
<evidence type="ECO:0000256" key="1">
    <source>
        <dbReference type="ARBA" id="ARBA00023239"/>
    </source>
</evidence>
<dbReference type="EMBL" id="UINC01022259">
    <property type="protein sequence ID" value="SVA91509.1"/>
    <property type="molecule type" value="Genomic_DNA"/>
</dbReference>
<dbReference type="SUPFAM" id="SSF51366">
    <property type="entry name" value="Ribulose-phoshate binding barrel"/>
    <property type="match status" value="1"/>
</dbReference>
<dbReference type="AlphaFoldDB" id="A0A381ZQN7"/>
<evidence type="ECO:0000313" key="3">
    <source>
        <dbReference type="EMBL" id="SVA91509.1"/>
    </source>
</evidence>
<dbReference type="GO" id="GO:0006207">
    <property type="term" value="P:'de novo' pyrimidine nucleobase biosynthetic process"/>
    <property type="evidence" value="ECO:0007669"/>
    <property type="project" value="InterPro"/>
</dbReference>
<proteinExistence type="predicted"/>
<dbReference type="InterPro" id="IPR001754">
    <property type="entry name" value="OMPdeCOase_dom"/>
</dbReference>
<keyword evidence="1" id="KW-0456">Lyase</keyword>
<reference evidence="3" key="1">
    <citation type="submission" date="2018-05" db="EMBL/GenBank/DDBJ databases">
        <authorList>
            <person name="Lanie J.A."/>
            <person name="Ng W.-L."/>
            <person name="Kazmierczak K.M."/>
            <person name="Andrzejewski T.M."/>
            <person name="Davidsen T.M."/>
            <person name="Wayne K.J."/>
            <person name="Tettelin H."/>
            <person name="Glass J.I."/>
            <person name="Rusch D."/>
            <person name="Podicherti R."/>
            <person name="Tsui H.-C.T."/>
            <person name="Winkler M.E."/>
        </authorList>
    </citation>
    <scope>NUCLEOTIDE SEQUENCE</scope>
</reference>
<accession>A0A381ZQN7</accession>